<evidence type="ECO:0000313" key="2">
    <source>
        <dbReference type="EMBL" id="MFC5269240.1"/>
    </source>
</evidence>
<comment type="caution">
    <text evidence="2">The sequence shown here is derived from an EMBL/GenBank/DDBJ whole genome shotgun (WGS) entry which is preliminary data.</text>
</comment>
<dbReference type="InterPro" id="IPR005532">
    <property type="entry name" value="SUMF_dom"/>
</dbReference>
<dbReference type="Gene3D" id="3.90.1580.10">
    <property type="entry name" value="paralog of FGE (formylglycine-generating enzyme)"/>
    <property type="match status" value="1"/>
</dbReference>
<accession>A0ABW0E934</accession>
<sequence>MLLSILTLWLSFFPFLRKQEIVPPGTVRFQENRYIDTEVISNFEWMVYLYKIKNDSTAAFYKSMLPDTSQIINGKNKYSNPKFADIPLTGISEFQALTYCKWRSNFVSNNIIDSKNICLSGQREYAKFDKVYKVVYRLPTPEELKTVSGMPKKVKPARNFEEMTSDGNVVVTDAFTRKAVTKNVSEAAALNRTFRCVAYFEKR</sequence>
<feature type="domain" description="Sulfatase-modifying factor enzyme-like" evidence="1">
    <location>
        <begin position="22"/>
        <end position="167"/>
    </location>
</feature>
<dbReference type="InterPro" id="IPR042095">
    <property type="entry name" value="SUMF_sf"/>
</dbReference>
<gene>
    <name evidence="2" type="ORF">ACFPIB_01375</name>
</gene>
<dbReference type="InterPro" id="IPR016187">
    <property type="entry name" value="CTDL_fold"/>
</dbReference>
<reference evidence="3" key="1">
    <citation type="journal article" date="2019" name="Int. J. Syst. Evol. Microbiol.">
        <title>The Global Catalogue of Microorganisms (GCM) 10K type strain sequencing project: providing services to taxonomists for standard genome sequencing and annotation.</title>
        <authorList>
            <consortium name="The Broad Institute Genomics Platform"/>
            <consortium name="The Broad Institute Genome Sequencing Center for Infectious Disease"/>
            <person name="Wu L."/>
            <person name="Ma J."/>
        </authorList>
    </citation>
    <scope>NUCLEOTIDE SEQUENCE [LARGE SCALE GENOMIC DNA]</scope>
    <source>
        <strain evidence="3">KACC 12602</strain>
    </source>
</reference>
<evidence type="ECO:0000313" key="3">
    <source>
        <dbReference type="Proteomes" id="UP001596161"/>
    </source>
</evidence>
<evidence type="ECO:0000259" key="1">
    <source>
        <dbReference type="Pfam" id="PF03781"/>
    </source>
</evidence>
<keyword evidence="3" id="KW-1185">Reference proteome</keyword>
<dbReference type="EMBL" id="JBHSKT010000001">
    <property type="protein sequence ID" value="MFC5269240.1"/>
    <property type="molecule type" value="Genomic_DNA"/>
</dbReference>
<dbReference type="SUPFAM" id="SSF56436">
    <property type="entry name" value="C-type lectin-like"/>
    <property type="match status" value="1"/>
</dbReference>
<protein>
    <submittedName>
        <fullName evidence="2">SUMF1/EgtB/PvdO family nonheme iron enzyme</fullName>
    </submittedName>
</protein>
<dbReference type="Pfam" id="PF03781">
    <property type="entry name" value="FGE-sulfatase"/>
    <property type="match status" value="1"/>
</dbReference>
<name>A0ABW0E934_9BACT</name>
<organism evidence="2 3">
    <name type="scientific">Adhaeribacter terreus</name>
    <dbReference type="NCBI Taxonomy" id="529703"/>
    <lineage>
        <taxon>Bacteria</taxon>
        <taxon>Pseudomonadati</taxon>
        <taxon>Bacteroidota</taxon>
        <taxon>Cytophagia</taxon>
        <taxon>Cytophagales</taxon>
        <taxon>Hymenobacteraceae</taxon>
        <taxon>Adhaeribacter</taxon>
    </lineage>
</organism>
<proteinExistence type="predicted"/>
<dbReference type="Proteomes" id="UP001596161">
    <property type="component" value="Unassembled WGS sequence"/>
</dbReference>